<dbReference type="RefSeq" id="WP_074572523.1">
    <property type="nucleotide sequence ID" value="NZ_FNJQ01000018.1"/>
</dbReference>
<evidence type="ECO:0000313" key="5">
    <source>
        <dbReference type="Proteomes" id="UP000182412"/>
    </source>
</evidence>
<feature type="transmembrane region" description="Helical" evidence="2">
    <location>
        <begin position="7"/>
        <end position="28"/>
    </location>
</feature>
<organism evidence="4 5">
    <name type="scientific">Selenomonas ruminantium</name>
    <dbReference type="NCBI Taxonomy" id="971"/>
    <lineage>
        <taxon>Bacteria</taxon>
        <taxon>Bacillati</taxon>
        <taxon>Bacillota</taxon>
        <taxon>Negativicutes</taxon>
        <taxon>Selenomonadales</taxon>
        <taxon>Selenomonadaceae</taxon>
        <taxon>Selenomonas</taxon>
    </lineage>
</organism>
<dbReference type="OrthoDB" id="9764664at2"/>
<keyword evidence="2" id="KW-0812">Transmembrane</keyword>
<feature type="coiled-coil region" evidence="1">
    <location>
        <begin position="271"/>
        <end position="298"/>
    </location>
</feature>
<dbReference type="PANTHER" id="PTHR33371">
    <property type="entry name" value="INTERMEMBRANE PHOSPHOLIPID TRANSPORT SYSTEM BINDING PROTEIN MLAD-RELATED"/>
    <property type="match status" value="1"/>
</dbReference>
<keyword evidence="1" id="KW-0175">Coiled coil</keyword>
<sequence length="426" mass="45766">MSVEAKVGAFTLAGLALLAGVIIMLSGFKIGGDKGYTLYAGFKQVVGVEPQSLVRLSGVPVGKVKSVANDGQGVTVTLQINEGVQIPKGSRVSIGSSGIMSDKFINITPGSDSALVADGDYLTGVDEASMDDMMQNASKVIQEAQEMLASMNNILGNEAFQTSIVQMVVNMRETTAHINGMMAALESTINTNQGNINQMLANMNMITGSLNRTMNNVEAMMANLATVGADPQTAENLRLTLDNIAQTSEKIRVVSEGLAKVAGDEKTVEDVKATIHNARKLTEKAKKTKEKLEAIKTSGEMSVLYSGSAHDWDTNWNFTAALDKGPFMTFGLEDMGESNRVNFQLGKRQGNLAARVGAIHGEAGVGLDAYAGKNFKFSAEAYDFDDVDVRLGAQLRLKDNTWLMGQWQNVNDRDRRAAYVGLRQAF</sequence>
<evidence type="ECO:0000259" key="3">
    <source>
        <dbReference type="Pfam" id="PF02470"/>
    </source>
</evidence>
<dbReference type="InterPro" id="IPR052336">
    <property type="entry name" value="MlaD_Phospholipid_Transporter"/>
</dbReference>
<evidence type="ECO:0000256" key="2">
    <source>
        <dbReference type="SAM" id="Phobius"/>
    </source>
</evidence>
<dbReference type="AlphaFoldDB" id="A0A1H0SMB3"/>
<protein>
    <submittedName>
        <fullName evidence="4">Phospholipid/cholesterol/gamma-HCH transport system substrate-binding protein</fullName>
    </submittedName>
</protein>
<dbReference type="Proteomes" id="UP000182412">
    <property type="component" value="Unassembled WGS sequence"/>
</dbReference>
<proteinExistence type="predicted"/>
<evidence type="ECO:0000313" key="4">
    <source>
        <dbReference type="EMBL" id="SDP42881.1"/>
    </source>
</evidence>
<dbReference type="PANTHER" id="PTHR33371:SF4">
    <property type="entry name" value="INTERMEMBRANE PHOSPHOLIPID TRANSPORT SYSTEM BINDING PROTEIN MLAD"/>
    <property type="match status" value="1"/>
</dbReference>
<accession>A0A1H0SMB3</accession>
<name>A0A1H0SMB3_SELRU</name>
<dbReference type="EMBL" id="FNJQ01000018">
    <property type="protein sequence ID" value="SDP42881.1"/>
    <property type="molecule type" value="Genomic_DNA"/>
</dbReference>
<evidence type="ECO:0000256" key="1">
    <source>
        <dbReference type="SAM" id="Coils"/>
    </source>
</evidence>
<dbReference type="InterPro" id="IPR003399">
    <property type="entry name" value="Mce/MlaD"/>
</dbReference>
<keyword evidence="2" id="KW-1133">Transmembrane helix</keyword>
<feature type="domain" description="Mce/MlaD" evidence="3">
    <location>
        <begin position="34"/>
        <end position="110"/>
    </location>
</feature>
<reference evidence="4 5" key="1">
    <citation type="submission" date="2016-10" db="EMBL/GenBank/DDBJ databases">
        <authorList>
            <person name="de Groot N.N."/>
        </authorList>
    </citation>
    <scope>NUCLEOTIDE SEQUENCE [LARGE SCALE GENOMIC DNA]</scope>
    <source>
        <strain evidence="4 5">S137</strain>
    </source>
</reference>
<keyword evidence="2" id="KW-0472">Membrane</keyword>
<gene>
    <name evidence="4" type="ORF">SAMN05216366_11864</name>
</gene>
<dbReference type="Pfam" id="PF02470">
    <property type="entry name" value="MlaD"/>
    <property type="match status" value="1"/>
</dbReference>